<dbReference type="AlphaFoldDB" id="W7IJM0"/>
<evidence type="ECO:0000313" key="3">
    <source>
        <dbReference type="Proteomes" id="UP000019277"/>
    </source>
</evidence>
<dbReference type="STRING" id="909613.UO65_4130"/>
<name>W7IJM0_9PSEU</name>
<dbReference type="Pfam" id="PF03476">
    <property type="entry name" value="MOSC_N"/>
    <property type="match status" value="1"/>
</dbReference>
<evidence type="ECO:0000313" key="2">
    <source>
        <dbReference type="EMBL" id="EWC60558.1"/>
    </source>
</evidence>
<dbReference type="eggNOG" id="COG3217">
    <property type="taxonomic scope" value="Bacteria"/>
</dbReference>
<gene>
    <name evidence="2" type="ORF">UO65_4130</name>
</gene>
<dbReference type="EMBL" id="AYXG01000153">
    <property type="protein sequence ID" value="EWC60558.1"/>
    <property type="molecule type" value="Genomic_DNA"/>
</dbReference>
<dbReference type="GO" id="GO:0030170">
    <property type="term" value="F:pyridoxal phosphate binding"/>
    <property type="evidence" value="ECO:0007669"/>
    <property type="project" value="InterPro"/>
</dbReference>
<dbReference type="InterPro" id="IPR005302">
    <property type="entry name" value="MoCF_Sase_C"/>
</dbReference>
<dbReference type="PANTHER" id="PTHR14237:SF19">
    <property type="entry name" value="MITOCHONDRIAL AMIDOXIME REDUCING COMPONENT 1"/>
    <property type="match status" value="1"/>
</dbReference>
<evidence type="ECO:0000259" key="1">
    <source>
        <dbReference type="PROSITE" id="PS51340"/>
    </source>
</evidence>
<dbReference type="InterPro" id="IPR005303">
    <property type="entry name" value="MOCOS_middle"/>
</dbReference>
<dbReference type="SUPFAM" id="SSF141673">
    <property type="entry name" value="MOSC N-terminal domain-like"/>
    <property type="match status" value="1"/>
</dbReference>
<sequence>MATVSALVYYPVKGFAGIALDEAEVTGTGLLDDRLLMVVSADDGVFLSQRTHPAMAAVRPAPVPGGLRLAAGGTDVEIEITPDGPRRAVSLFGHWFGEGVDQGERAAEWCSEVLGAAVRLVRVTPEHDRDGWGLHPGKVGFGDAHALLLTSESSLDSLNGRIAATGAAPVPMDRFRPNVVVTGWAEPHTEDRVRRLRVGSATLGYSTRAIRCAVPTVDQRTGVRSGPEPVRTLAAYRREPEFDNRVSFGAKLAVLAPGAVAVGDPVAVDEWG</sequence>
<reference evidence="2 3" key="1">
    <citation type="journal article" date="2014" name="Genome Announc.">
        <title>Draft Genome Sequence of the Antitrypanosomally Active Sponge-Associated Bacterium Actinokineospora sp. Strain EG49.</title>
        <authorList>
            <person name="Harjes J."/>
            <person name="Ryu T."/>
            <person name="Abdelmohsen U.R."/>
            <person name="Moitinho-Silva L."/>
            <person name="Horn H."/>
            <person name="Ravasi T."/>
            <person name="Hentschel U."/>
        </authorList>
    </citation>
    <scope>NUCLEOTIDE SEQUENCE [LARGE SCALE GENOMIC DNA]</scope>
    <source>
        <strain evidence="2 3">EG49</strain>
    </source>
</reference>
<dbReference type="InterPro" id="IPR011037">
    <property type="entry name" value="Pyrv_Knase-like_insert_dom_sf"/>
</dbReference>
<dbReference type="PROSITE" id="PS51340">
    <property type="entry name" value="MOSC"/>
    <property type="match status" value="1"/>
</dbReference>
<protein>
    <submittedName>
        <fullName evidence="2">Flavodoxin reductases (Ferredoxin-NADPH reductases) family 1</fullName>
    </submittedName>
</protein>
<organism evidence="2 3">
    <name type="scientific">Actinokineospora spheciospongiae</name>
    <dbReference type="NCBI Taxonomy" id="909613"/>
    <lineage>
        <taxon>Bacteria</taxon>
        <taxon>Bacillati</taxon>
        <taxon>Actinomycetota</taxon>
        <taxon>Actinomycetes</taxon>
        <taxon>Pseudonocardiales</taxon>
        <taxon>Pseudonocardiaceae</taxon>
        <taxon>Actinokineospora</taxon>
    </lineage>
</organism>
<comment type="caution">
    <text evidence="2">The sequence shown here is derived from an EMBL/GenBank/DDBJ whole genome shotgun (WGS) entry which is preliminary data.</text>
</comment>
<dbReference type="Proteomes" id="UP000019277">
    <property type="component" value="Unassembled WGS sequence"/>
</dbReference>
<dbReference type="SUPFAM" id="SSF50800">
    <property type="entry name" value="PK beta-barrel domain-like"/>
    <property type="match status" value="1"/>
</dbReference>
<keyword evidence="3" id="KW-1185">Reference proteome</keyword>
<dbReference type="Pfam" id="PF03473">
    <property type="entry name" value="MOSC"/>
    <property type="match status" value="1"/>
</dbReference>
<feature type="domain" description="MOSC" evidence="1">
    <location>
        <begin position="118"/>
        <end position="269"/>
    </location>
</feature>
<dbReference type="GO" id="GO:0030151">
    <property type="term" value="F:molybdenum ion binding"/>
    <property type="evidence" value="ECO:0007669"/>
    <property type="project" value="InterPro"/>
</dbReference>
<accession>W7IJM0</accession>
<dbReference type="PANTHER" id="PTHR14237">
    <property type="entry name" value="MOLYBDOPTERIN COFACTOR SULFURASE MOSC"/>
    <property type="match status" value="1"/>
</dbReference>
<dbReference type="GO" id="GO:0003824">
    <property type="term" value="F:catalytic activity"/>
    <property type="evidence" value="ECO:0007669"/>
    <property type="project" value="InterPro"/>
</dbReference>
<proteinExistence type="predicted"/>
<dbReference type="RefSeq" id="WP_035285006.1">
    <property type="nucleotide sequence ID" value="NZ_AYXG01000153.1"/>
</dbReference>